<dbReference type="InterPro" id="IPR050961">
    <property type="entry name" value="BolA/IbaG_stress_morph_reg"/>
</dbReference>
<keyword evidence="4" id="KW-1185">Reference proteome</keyword>
<gene>
    <name evidence="3" type="ORF">DC366_06135</name>
</gene>
<evidence type="ECO:0000313" key="4">
    <source>
        <dbReference type="Proteomes" id="UP000244446"/>
    </source>
</evidence>
<dbReference type="PANTHER" id="PTHR46229:SF2">
    <property type="entry name" value="BOLA-LIKE PROTEIN 1"/>
    <property type="match status" value="1"/>
</dbReference>
<dbReference type="InterPro" id="IPR002634">
    <property type="entry name" value="BolA"/>
</dbReference>
<proteinExistence type="inferred from homology"/>
<dbReference type="Pfam" id="PF01722">
    <property type="entry name" value="BolA"/>
    <property type="match status" value="1"/>
</dbReference>
<sequence length="85" mass="9349">MDKAEEIRAALARGFDAQHLEVIDESEAHRGHAGYPEGGQSHFRVRMKAPELSHLSRLARHRAIHAAIGPDLIARIHALAIEVDG</sequence>
<evidence type="ECO:0000256" key="1">
    <source>
        <dbReference type="ARBA" id="ARBA00005578"/>
    </source>
</evidence>
<comment type="similarity">
    <text evidence="1 2">Belongs to the BolA/IbaG family.</text>
</comment>
<dbReference type="SUPFAM" id="SSF82657">
    <property type="entry name" value="BolA-like"/>
    <property type="match status" value="1"/>
</dbReference>
<dbReference type="EMBL" id="QCYH01000002">
    <property type="protein sequence ID" value="PVA11315.1"/>
    <property type="molecule type" value="Genomic_DNA"/>
</dbReference>
<dbReference type="GO" id="GO:0006351">
    <property type="term" value="P:DNA-templated transcription"/>
    <property type="evidence" value="ECO:0007669"/>
    <property type="project" value="TreeGrafter"/>
</dbReference>
<evidence type="ECO:0000256" key="2">
    <source>
        <dbReference type="RuleBase" id="RU003860"/>
    </source>
</evidence>
<protein>
    <submittedName>
        <fullName evidence="3">BolA family transcriptional regulator</fullName>
    </submittedName>
</protein>
<dbReference type="Proteomes" id="UP000244446">
    <property type="component" value="Unassembled WGS sequence"/>
</dbReference>
<comment type="caution">
    <text evidence="3">The sequence shown here is derived from an EMBL/GenBank/DDBJ whole genome shotgun (WGS) entry which is preliminary data.</text>
</comment>
<reference evidence="3 4" key="1">
    <citation type="submission" date="2018-04" db="EMBL/GenBank/DDBJ databases">
        <title>Pelagivirga bohaiensis gen. nov., sp. nov., a bacterium isolated from the Bohai Sea.</title>
        <authorList>
            <person name="Ji X."/>
        </authorList>
    </citation>
    <scope>NUCLEOTIDE SEQUENCE [LARGE SCALE GENOMIC DNA]</scope>
    <source>
        <strain evidence="3 4">BH-SD19</strain>
    </source>
</reference>
<dbReference type="GO" id="GO:0005829">
    <property type="term" value="C:cytosol"/>
    <property type="evidence" value="ECO:0007669"/>
    <property type="project" value="TreeGrafter"/>
</dbReference>
<organism evidence="3 4">
    <name type="scientific">Pelagivirga sediminicola</name>
    <dbReference type="NCBI Taxonomy" id="2170575"/>
    <lineage>
        <taxon>Bacteria</taxon>
        <taxon>Pseudomonadati</taxon>
        <taxon>Pseudomonadota</taxon>
        <taxon>Alphaproteobacteria</taxon>
        <taxon>Rhodobacterales</taxon>
        <taxon>Paracoccaceae</taxon>
        <taxon>Pelagivirga</taxon>
    </lineage>
</organism>
<evidence type="ECO:0000313" key="3">
    <source>
        <dbReference type="EMBL" id="PVA11315.1"/>
    </source>
</evidence>
<dbReference type="OrthoDB" id="9811118at2"/>
<dbReference type="InterPro" id="IPR036065">
    <property type="entry name" value="BolA-like_sf"/>
</dbReference>
<dbReference type="AlphaFoldDB" id="A0A2T7GA68"/>
<dbReference type="RefSeq" id="WP_108691288.1">
    <property type="nucleotide sequence ID" value="NZ_QCYH01000002.1"/>
</dbReference>
<dbReference type="Gene3D" id="3.30.300.90">
    <property type="entry name" value="BolA-like"/>
    <property type="match status" value="1"/>
</dbReference>
<dbReference type="PANTHER" id="PTHR46229">
    <property type="entry name" value="BOLA TRANSCRIPTION REGULATOR"/>
    <property type="match status" value="1"/>
</dbReference>
<name>A0A2T7GA68_9RHOB</name>
<accession>A0A2T7GA68</accession>
<dbReference type="PIRSF" id="PIRSF003113">
    <property type="entry name" value="BolA"/>
    <property type="match status" value="1"/>
</dbReference>